<proteinExistence type="predicted"/>
<evidence type="ECO:0000313" key="1">
    <source>
        <dbReference type="EMBL" id="PBK62700.1"/>
    </source>
</evidence>
<accession>A0A2H3AYW4</accession>
<name>A0A2H3AYW4_9AGAR</name>
<organism evidence="1 2">
    <name type="scientific">Armillaria solidipes</name>
    <dbReference type="NCBI Taxonomy" id="1076256"/>
    <lineage>
        <taxon>Eukaryota</taxon>
        <taxon>Fungi</taxon>
        <taxon>Dikarya</taxon>
        <taxon>Basidiomycota</taxon>
        <taxon>Agaricomycotina</taxon>
        <taxon>Agaricomycetes</taxon>
        <taxon>Agaricomycetidae</taxon>
        <taxon>Agaricales</taxon>
        <taxon>Marasmiineae</taxon>
        <taxon>Physalacriaceae</taxon>
        <taxon>Armillaria</taxon>
    </lineage>
</organism>
<evidence type="ECO:0000313" key="2">
    <source>
        <dbReference type="Proteomes" id="UP000218334"/>
    </source>
</evidence>
<reference evidence="2" key="1">
    <citation type="journal article" date="2017" name="Nat. Ecol. Evol.">
        <title>Genome expansion and lineage-specific genetic innovations in the forest pathogenic fungi Armillaria.</title>
        <authorList>
            <person name="Sipos G."/>
            <person name="Prasanna A.N."/>
            <person name="Walter M.C."/>
            <person name="O'Connor E."/>
            <person name="Balint B."/>
            <person name="Krizsan K."/>
            <person name="Kiss B."/>
            <person name="Hess J."/>
            <person name="Varga T."/>
            <person name="Slot J."/>
            <person name="Riley R."/>
            <person name="Boka B."/>
            <person name="Rigling D."/>
            <person name="Barry K."/>
            <person name="Lee J."/>
            <person name="Mihaltcheva S."/>
            <person name="LaButti K."/>
            <person name="Lipzen A."/>
            <person name="Waldron R."/>
            <person name="Moloney N.M."/>
            <person name="Sperisen C."/>
            <person name="Kredics L."/>
            <person name="Vagvoelgyi C."/>
            <person name="Patrignani A."/>
            <person name="Fitzpatrick D."/>
            <person name="Nagy I."/>
            <person name="Doyle S."/>
            <person name="Anderson J.B."/>
            <person name="Grigoriev I.V."/>
            <person name="Gueldener U."/>
            <person name="Muensterkoetter M."/>
            <person name="Nagy L.G."/>
        </authorList>
    </citation>
    <scope>NUCLEOTIDE SEQUENCE [LARGE SCALE GENOMIC DNA]</scope>
    <source>
        <strain evidence="2">28-4</strain>
    </source>
</reference>
<keyword evidence="2" id="KW-1185">Reference proteome</keyword>
<gene>
    <name evidence="1" type="ORF">ARMSODRAFT_980539</name>
</gene>
<dbReference type="AlphaFoldDB" id="A0A2H3AYW4"/>
<dbReference type="Proteomes" id="UP000218334">
    <property type="component" value="Unassembled WGS sequence"/>
</dbReference>
<protein>
    <submittedName>
        <fullName evidence="1">Uncharacterized protein</fullName>
    </submittedName>
</protein>
<dbReference type="EMBL" id="KZ293464">
    <property type="protein sequence ID" value="PBK62700.1"/>
    <property type="molecule type" value="Genomic_DNA"/>
</dbReference>
<sequence length="305" mass="33994">MPSHGSRVNLLDVQDDRDAPGDVEGVEEYWLWVSYSFCSGLMCLNVVWSRLLRMAEVRGVTDAFYETQLQALKREVIRWNLWTSANTTCGLLVCIHPWPAEGCPLEVKIIDCGIWHLLYCLLSSVQKLLICHMEIQVGMDGQDSVLDDTWHADHGLMHLIDLPIEPVPEYACVLTKLAIYNAGFHTYSNFACIVNNLVGPLEEQLLNGSEIYKLTLGFGTFGMSVHDLTLGANDDEEEEILSLEHFKHLDVLRFEVDLTSGSFAWTLQKALANGVVLSELGGMNQGSGFTVTVGRNGGSSLWMHC</sequence>